<organism evidence="1 2">
    <name type="scientific">Leptospira semungkisensis</name>
    <dbReference type="NCBI Taxonomy" id="2484985"/>
    <lineage>
        <taxon>Bacteria</taxon>
        <taxon>Pseudomonadati</taxon>
        <taxon>Spirochaetota</taxon>
        <taxon>Spirochaetia</taxon>
        <taxon>Leptospirales</taxon>
        <taxon>Leptospiraceae</taxon>
        <taxon>Leptospira</taxon>
    </lineage>
</organism>
<keyword evidence="2" id="KW-1185">Reference proteome</keyword>
<proteinExistence type="predicted"/>
<sequence>MNKFLKILFITFLLFLSISLLVFSVFKFRILPDTLARIYPNFAAKEGCSCLFVVKASETYCKDYVRQFFLPDEWIVGSEYLEVRFSSYFSEFRARANFHGSKGCLLE</sequence>
<evidence type="ECO:0000313" key="2">
    <source>
        <dbReference type="Proteomes" id="UP000297453"/>
    </source>
</evidence>
<protein>
    <submittedName>
        <fullName evidence="1">Uncharacterized protein</fullName>
    </submittedName>
</protein>
<dbReference type="EMBL" id="RQEP01000018">
    <property type="protein sequence ID" value="TGK01136.1"/>
    <property type="molecule type" value="Genomic_DNA"/>
</dbReference>
<dbReference type="OrthoDB" id="330518at2"/>
<gene>
    <name evidence="1" type="ORF">EHO59_14330</name>
</gene>
<name>A0A4R9FQQ8_9LEPT</name>
<accession>A0A4R9FQQ8</accession>
<dbReference type="Proteomes" id="UP000297453">
    <property type="component" value="Unassembled WGS sequence"/>
</dbReference>
<comment type="caution">
    <text evidence="1">The sequence shown here is derived from an EMBL/GenBank/DDBJ whole genome shotgun (WGS) entry which is preliminary data.</text>
</comment>
<reference evidence="1" key="1">
    <citation type="journal article" date="2019" name="PLoS Negl. Trop. Dis.">
        <title>Revisiting the worldwide diversity of Leptospira species in the environment.</title>
        <authorList>
            <person name="Vincent A.T."/>
            <person name="Schiettekatte O."/>
            <person name="Bourhy P."/>
            <person name="Veyrier F.J."/>
            <person name="Picardeau M."/>
        </authorList>
    </citation>
    <scope>NUCLEOTIDE SEQUENCE [LARGE SCALE GENOMIC DNA]</scope>
    <source>
        <strain evidence="1">SSS9</strain>
    </source>
</reference>
<dbReference type="AlphaFoldDB" id="A0A4R9FQQ8"/>
<evidence type="ECO:0000313" key="1">
    <source>
        <dbReference type="EMBL" id="TGK01136.1"/>
    </source>
</evidence>